<comment type="catalytic activity">
    <reaction evidence="4">
        <text>a long-chain fatty acyl-CoA + 2 NADPH + 2 H(+) = a long-chain primary fatty alcohol + 2 NADP(+) + CoA</text>
        <dbReference type="Rhea" id="RHEA:52716"/>
        <dbReference type="ChEBI" id="CHEBI:15378"/>
        <dbReference type="ChEBI" id="CHEBI:57287"/>
        <dbReference type="ChEBI" id="CHEBI:57783"/>
        <dbReference type="ChEBI" id="CHEBI:58349"/>
        <dbReference type="ChEBI" id="CHEBI:77396"/>
        <dbReference type="ChEBI" id="CHEBI:83139"/>
        <dbReference type="EC" id="1.2.1.84"/>
    </reaction>
</comment>
<keyword evidence="8" id="KW-1185">Reference proteome</keyword>
<evidence type="ECO:0000313" key="8">
    <source>
        <dbReference type="Proteomes" id="UP001497644"/>
    </source>
</evidence>
<feature type="domain" description="Fatty acyl-CoA reductase C-terminal" evidence="5">
    <location>
        <begin position="302"/>
        <end position="371"/>
    </location>
</feature>
<dbReference type="InterPro" id="IPR033640">
    <property type="entry name" value="FAR_C"/>
</dbReference>
<dbReference type="PANTHER" id="PTHR11011:SF24">
    <property type="entry name" value="FATTY ACYL-COA REDUCTASE"/>
    <property type="match status" value="1"/>
</dbReference>
<dbReference type="CDD" id="cd09071">
    <property type="entry name" value="FAR_C"/>
    <property type="match status" value="1"/>
</dbReference>
<dbReference type="Pfam" id="PF07993">
    <property type="entry name" value="NAD_binding_4"/>
    <property type="match status" value="1"/>
</dbReference>
<proteinExistence type="inferred from homology"/>
<keyword evidence="4" id="KW-0472">Membrane</keyword>
<feature type="transmembrane region" description="Helical" evidence="4">
    <location>
        <begin position="293"/>
        <end position="318"/>
    </location>
</feature>
<evidence type="ECO:0000256" key="4">
    <source>
        <dbReference type="RuleBase" id="RU363097"/>
    </source>
</evidence>
<evidence type="ECO:0000259" key="5">
    <source>
        <dbReference type="Pfam" id="PF03015"/>
    </source>
</evidence>
<dbReference type="Gene3D" id="3.40.50.720">
    <property type="entry name" value="NAD(P)-binding Rossmann-like Domain"/>
    <property type="match status" value="1"/>
</dbReference>
<keyword evidence="4" id="KW-0521">NADP</keyword>
<keyword evidence="4" id="KW-1133">Transmembrane helix</keyword>
<evidence type="ECO:0000313" key="7">
    <source>
        <dbReference type="EMBL" id="CAL1687698.1"/>
    </source>
</evidence>
<dbReference type="InterPro" id="IPR026055">
    <property type="entry name" value="FAR"/>
</dbReference>
<dbReference type="GO" id="GO:0035336">
    <property type="term" value="P:long-chain fatty-acyl-CoA metabolic process"/>
    <property type="evidence" value="ECO:0007669"/>
    <property type="project" value="TreeGrafter"/>
</dbReference>
<comment type="function">
    <text evidence="4">Catalyzes the reduction of fatty acyl-CoA to fatty alcohols.</text>
</comment>
<feature type="transmembrane region" description="Helical" evidence="4">
    <location>
        <begin position="330"/>
        <end position="347"/>
    </location>
</feature>
<dbReference type="EC" id="1.2.1.84" evidence="4"/>
<accession>A0AAV2P4Y8</accession>
<keyword evidence="2 4" id="KW-0444">Lipid biosynthesis</keyword>
<dbReference type="AlphaFoldDB" id="A0AAV2P4Y8"/>
<dbReference type="GO" id="GO:0080019">
    <property type="term" value="F:alcohol-forming very long-chain fatty acyl-CoA reductase activity"/>
    <property type="evidence" value="ECO:0007669"/>
    <property type="project" value="InterPro"/>
</dbReference>
<comment type="similarity">
    <text evidence="1 4">Belongs to the fatty acyl-CoA reductase family.</text>
</comment>
<keyword evidence="4" id="KW-0560">Oxidoreductase</keyword>
<feature type="domain" description="Thioester reductase (TE)" evidence="6">
    <location>
        <begin position="4"/>
        <end position="225"/>
    </location>
</feature>
<keyword evidence="4" id="KW-0812">Transmembrane</keyword>
<dbReference type="EMBL" id="OZ034831">
    <property type="protein sequence ID" value="CAL1687698.1"/>
    <property type="molecule type" value="Genomic_DNA"/>
</dbReference>
<evidence type="ECO:0000256" key="2">
    <source>
        <dbReference type="ARBA" id="ARBA00022516"/>
    </source>
</evidence>
<organism evidence="7 8">
    <name type="scientific">Lasius platythorax</name>
    <dbReference type="NCBI Taxonomy" id="488582"/>
    <lineage>
        <taxon>Eukaryota</taxon>
        <taxon>Metazoa</taxon>
        <taxon>Ecdysozoa</taxon>
        <taxon>Arthropoda</taxon>
        <taxon>Hexapoda</taxon>
        <taxon>Insecta</taxon>
        <taxon>Pterygota</taxon>
        <taxon>Neoptera</taxon>
        <taxon>Endopterygota</taxon>
        <taxon>Hymenoptera</taxon>
        <taxon>Apocrita</taxon>
        <taxon>Aculeata</taxon>
        <taxon>Formicoidea</taxon>
        <taxon>Formicidae</taxon>
        <taxon>Formicinae</taxon>
        <taxon>Lasius</taxon>
        <taxon>Lasius</taxon>
    </lineage>
</organism>
<evidence type="ECO:0000259" key="6">
    <source>
        <dbReference type="Pfam" id="PF07993"/>
    </source>
</evidence>
<dbReference type="CDD" id="cd05236">
    <property type="entry name" value="FAR-N_SDR_e"/>
    <property type="match status" value="1"/>
</dbReference>
<evidence type="ECO:0000256" key="1">
    <source>
        <dbReference type="ARBA" id="ARBA00005928"/>
    </source>
</evidence>
<evidence type="ECO:0000256" key="3">
    <source>
        <dbReference type="ARBA" id="ARBA00023098"/>
    </source>
</evidence>
<dbReference type="SUPFAM" id="SSF51735">
    <property type="entry name" value="NAD(P)-binding Rossmann-fold domains"/>
    <property type="match status" value="1"/>
</dbReference>
<dbReference type="GO" id="GO:0005777">
    <property type="term" value="C:peroxisome"/>
    <property type="evidence" value="ECO:0007669"/>
    <property type="project" value="TreeGrafter"/>
</dbReference>
<dbReference type="InterPro" id="IPR036291">
    <property type="entry name" value="NAD(P)-bd_dom_sf"/>
</dbReference>
<dbReference type="InterPro" id="IPR013120">
    <property type="entry name" value="FAR_NAD-bd"/>
</dbReference>
<gene>
    <name evidence="7" type="ORF">LPLAT_LOCUS12930</name>
</gene>
<sequence length="384" mass="43781">MLQLFDKLRSEQPHCFKKLIPLKGDIEVEGLGLSSADRNTLIEKVSIIFHVAASVKFDDTLKKAVLMNTRATRDICVLGESLKNLVALVHVSTTYSQIDKSVVDEIVYPMEVDWRKTIQIAETLDDYVLEVFKSKYIGTMANLYVFTKRLAEQVITDYSESLPCVICRPSIITPTLNEPVKGWIDSFNGPVGIMIGTGKGIIRVFYTDMSLCDNYIPIDIVVKAMIVAGWKRGIMNKNNDKRNILPLVYNCSSSHRMNPSHILLMQISEKVVAEIPLEDMIWTPGVITTKSRFFYGILVLLLHIIPAIFIDGLLRFAGRRPRLLKQQRKIFINSILLAHFLLNKWVFKNKKLLSLSNEVPPNNQRDFGFAADLNYNYDKSLYFK</sequence>
<dbReference type="Pfam" id="PF03015">
    <property type="entry name" value="Sterile"/>
    <property type="match status" value="1"/>
</dbReference>
<name>A0AAV2P4Y8_9HYME</name>
<keyword evidence="3 4" id="KW-0443">Lipid metabolism</keyword>
<protein>
    <recommendedName>
        <fullName evidence="4">Fatty acyl-CoA reductase</fullName>
        <ecNumber evidence="4">1.2.1.84</ecNumber>
    </recommendedName>
</protein>
<dbReference type="Proteomes" id="UP001497644">
    <property type="component" value="Chromosome 8"/>
</dbReference>
<dbReference type="PANTHER" id="PTHR11011">
    <property type="entry name" value="MALE STERILITY PROTEIN 2-RELATED"/>
    <property type="match status" value="1"/>
</dbReference>
<reference evidence="7" key="1">
    <citation type="submission" date="2024-04" db="EMBL/GenBank/DDBJ databases">
        <authorList>
            <consortium name="Molecular Ecology Group"/>
        </authorList>
    </citation>
    <scope>NUCLEOTIDE SEQUENCE</scope>
</reference>
<dbReference type="GO" id="GO:0102965">
    <property type="term" value="F:alcohol-forming long-chain fatty acyl-CoA reductase activity"/>
    <property type="evidence" value="ECO:0007669"/>
    <property type="project" value="UniProtKB-EC"/>
</dbReference>